<dbReference type="AlphaFoldDB" id="A0A1H2WZ21"/>
<feature type="binding site" evidence="11">
    <location>
        <position position="211"/>
    </location>
    <ligand>
        <name>K(+)</name>
        <dbReference type="ChEBI" id="CHEBI:29103"/>
    </ligand>
</feature>
<keyword evidence="5 12" id="KW-0812">Transmembrane</keyword>
<dbReference type="STRING" id="356660.SAMN05444336_102548"/>
<dbReference type="OrthoDB" id="9810952at2"/>
<feature type="binding site" evidence="11">
    <location>
        <position position="303"/>
    </location>
    <ligand>
        <name>K(+)</name>
        <dbReference type="ChEBI" id="CHEBI:29103"/>
    </ligand>
</feature>
<comment type="similarity">
    <text evidence="10">Belongs to the TrkH potassium transport family.</text>
</comment>
<keyword evidence="8 10" id="KW-0406">Ion transport</keyword>
<dbReference type="GO" id="GO:0046872">
    <property type="term" value="F:metal ion binding"/>
    <property type="evidence" value="ECO:0007669"/>
    <property type="project" value="UniProtKB-KW"/>
</dbReference>
<evidence type="ECO:0000256" key="1">
    <source>
        <dbReference type="ARBA" id="ARBA00004651"/>
    </source>
</evidence>
<dbReference type="PIRSF" id="PIRSF006247">
    <property type="entry name" value="TrkH"/>
    <property type="match status" value="1"/>
</dbReference>
<keyword evidence="7 12" id="KW-1133">Transmembrane helix</keyword>
<evidence type="ECO:0000256" key="6">
    <source>
        <dbReference type="ARBA" id="ARBA00022958"/>
    </source>
</evidence>
<evidence type="ECO:0000256" key="4">
    <source>
        <dbReference type="ARBA" id="ARBA00022538"/>
    </source>
</evidence>
<dbReference type="Proteomes" id="UP000199118">
    <property type="component" value="Unassembled WGS sequence"/>
</dbReference>
<dbReference type="GO" id="GO:0005886">
    <property type="term" value="C:plasma membrane"/>
    <property type="evidence" value="ECO:0007669"/>
    <property type="project" value="UniProtKB-SubCell"/>
</dbReference>
<name>A0A1H2WZ21_9RHOB</name>
<dbReference type="GO" id="GO:0015379">
    <property type="term" value="F:potassium:chloride symporter activity"/>
    <property type="evidence" value="ECO:0007669"/>
    <property type="project" value="InterPro"/>
</dbReference>
<gene>
    <name evidence="13" type="ORF">SAMN05444336_102548</name>
</gene>
<dbReference type="EMBL" id="FNMZ01000002">
    <property type="protein sequence ID" value="SDW85880.1"/>
    <property type="molecule type" value="Genomic_DNA"/>
</dbReference>
<keyword evidence="14" id="KW-1185">Reference proteome</keyword>
<evidence type="ECO:0000256" key="10">
    <source>
        <dbReference type="PIRNR" id="PIRNR006247"/>
    </source>
</evidence>
<dbReference type="RefSeq" id="WP_092680771.1">
    <property type="nucleotide sequence ID" value="NZ_FNMZ01000002.1"/>
</dbReference>
<feature type="transmembrane region" description="Helical" evidence="12">
    <location>
        <begin position="64"/>
        <end position="85"/>
    </location>
</feature>
<feature type="binding site" evidence="11">
    <location>
        <position position="420"/>
    </location>
    <ligand>
        <name>K(+)</name>
        <dbReference type="ChEBI" id="CHEBI:29103"/>
    </ligand>
</feature>
<dbReference type="PANTHER" id="PTHR32024">
    <property type="entry name" value="TRK SYSTEM POTASSIUM UPTAKE PROTEIN TRKG-RELATED"/>
    <property type="match status" value="1"/>
</dbReference>
<dbReference type="Pfam" id="PF02386">
    <property type="entry name" value="TrkH"/>
    <property type="match status" value="2"/>
</dbReference>
<evidence type="ECO:0000256" key="11">
    <source>
        <dbReference type="PIRSR" id="PIRSR006247-1"/>
    </source>
</evidence>
<feature type="transmembrane region" description="Helical" evidence="12">
    <location>
        <begin position="168"/>
        <end position="190"/>
    </location>
</feature>
<keyword evidence="6 10" id="KW-0630">Potassium</keyword>
<dbReference type="PANTHER" id="PTHR32024:SF3">
    <property type="entry name" value="TRK SYSTEM POTASSIUM UPTAKE PROTEIN"/>
    <property type="match status" value="1"/>
</dbReference>
<keyword evidence="3 10" id="KW-1003">Cell membrane</keyword>
<sequence length="471" mass="49332">MQLVLRMNGLVAVLVGAIMLIPAAADATHARPFLLSAFLAITLGALVAVAARRPDYRSFRARHAFPMTTFAWLTAGTLAALPLHLAGLDIHDAFFEAMSGLTTTGSTVMTGLDRTAPGLLIWRAMLQWIGGIGIIVTGIAVLPMLRVGGMQLFRTESSDTADKELGSAARFAGATLWVYAALTLACALTYEIGGMAPFDAVLHAMTTVSTGGFSTYDASLGHFDDRFIMGTATVFMLSGSIPFVWYLRVWNKGAWRSEQVAIYLASLAAIILGMAAWLALAGLAEPLDALLRAAFNVVSVVTTTGFATEDYTAWGAGPVVVFLIVTVFGGCTGSTSGGLKAMRLILTAKAIFADLRRTLSPSAVVPIRYEGRAVGDATLISVVAFCTLFLITFAVVAGLLGLLGLDLLTAVSGAATALANVGPGVGDVIGPSGNFAPLPAAAKWVLAFAMLLGRLEILTALILLTPGFWRR</sequence>
<evidence type="ECO:0000256" key="12">
    <source>
        <dbReference type="SAM" id="Phobius"/>
    </source>
</evidence>
<evidence type="ECO:0000256" key="5">
    <source>
        <dbReference type="ARBA" id="ARBA00022692"/>
    </source>
</evidence>
<protein>
    <recommendedName>
        <fullName evidence="10">Trk system potassium uptake protein</fullName>
    </recommendedName>
</protein>
<keyword evidence="11" id="KW-0479">Metal-binding</keyword>
<feature type="binding site" evidence="11">
    <location>
        <position position="304"/>
    </location>
    <ligand>
        <name>K(+)</name>
        <dbReference type="ChEBI" id="CHEBI:29103"/>
    </ligand>
</feature>
<reference evidence="13 14" key="1">
    <citation type="submission" date="2016-10" db="EMBL/GenBank/DDBJ databases">
        <authorList>
            <person name="de Groot N.N."/>
        </authorList>
    </citation>
    <scope>NUCLEOTIDE SEQUENCE [LARGE SCALE GENOMIC DNA]</scope>
    <source>
        <strain evidence="13 14">DSM 17890</strain>
    </source>
</reference>
<evidence type="ECO:0000313" key="14">
    <source>
        <dbReference type="Proteomes" id="UP000199118"/>
    </source>
</evidence>
<evidence type="ECO:0000256" key="7">
    <source>
        <dbReference type="ARBA" id="ARBA00022989"/>
    </source>
</evidence>
<proteinExistence type="inferred from homology"/>
<feature type="transmembrane region" description="Helical" evidence="12">
    <location>
        <begin position="311"/>
        <end position="333"/>
    </location>
</feature>
<feature type="transmembrane region" description="Helical" evidence="12">
    <location>
        <begin position="35"/>
        <end position="52"/>
    </location>
</feature>
<feature type="transmembrane region" description="Helical" evidence="12">
    <location>
        <begin position="444"/>
        <end position="469"/>
    </location>
</feature>
<keyword evidence="2 10" id="KW-0813">Transport</keyword>
<feature type="transmembrane region" description="Helical" evidence="12">
    <location>
        <begin position="125"/>
        <end position="147"/>
    </location>
</feature>
<comment type="subcellular location">
    <subcellularLocation>
        <location evidence="10">Cell inner membrane</location>
        <topology evidence="10">Multi-pass membrane protein</topology>
    </subcellularLocation>
    <subcellularLocation>
        <location evidence="1">Cell membrane</location>
        <topology evidence="1">Multi-pass membrane protein</topology>
    </subcellularLocation>
</comment>
<keyword evidence="10" id="KW-0997">Cell inner membrane</keyword>
<accession>A0A1H2WZ21</accession>
<comment type="function">
    <text evidence="10">Low-affinity potassium transport system. Interacts with Trk system potassium uptake protein TrkA.</text>
</comment>
<evidence type="ECO:0000313" key="13">
    <source>
        <dbReference type="EMBL" id="SDW85880.1"/>
    </source>
</evidence>
<feature type="binding site" evidence="11">
    <location>
        <position position="421"/>
    </location>
    <ligand>
        <name>K(+)</name>
        <dbReference type="ChEBI" id="CHEBI:29103"/>
    </ligand>
</feature>
<evidence type="ECO:0000256" key="8">
    <source>
        <dbReference type="ARBA" id="ARBA00023065"/>
    </source>
</evidence>
<keyword evidence="4 10" id="KW-0633">Potassium transport</keyword>
<evidence type="ECO:0000256" key="9">
    <source>
        <dbReference type="ARBA" id="ARBA00023136"/>
    </source>
</evidence>
<evidence type="ECO:0000256" key="3">
    <source>
        <dbReference type="ARBA" id="ARBA00022475"/>
    </source>
</evidence>
<dbReference type="InterPro" id="IPR004772">
    <property type="entry name" value="TrkH"/>
</dbReference>
<feature type="binding site" evidence="11">
    <location>
        <position position="103"/>
    </location>
    <ligand>
        <name>K(+)</name>
        <dbReference type="ChEBI" id="CHEBI:29103"/>
    </ligand>
</feature>
<organism evidence="13 14">
    <name type="scientific">Albimonas donghaensis</name>
    <dbReference type="NCBI Taxonomy" id="356660"/>
    <lineage>
        <taxon>Bacteria</taxon>
        <taxon>Pseudomonadati</taxon>
        <taxon>Pseudomonadota</taxon>
        <taxon>Alphaproteobacteria</taxon>
        <taxon>Rhodobacterales</taxon>
        <taxon>Paracoccaceae</taxon>
        <taxon>Albimonas</taxon>
    </lineage>
</organism>
<keyword evidence="9 10" id="KW-0472">Membrane</keyword>
<feature type="binding site" evidence="11">
    <location>
        <position position="104"/>
    </location>
    <ligand>
        <name>K(+)</name>
        <dbReference type="ChEBI" id="CHEBI:29103"/>
    </ligand>
</feature>
<dbReference type="InterPro" id="IPR003445">
    <property type="entry name" value="Cat_transpt"/>
</dbReference>
<feature type="transmembrane region" description="Helical" evidence="12">
    <location>
        <begin position="377"/>
        <end position="403"/>
    </location>
</feature>
<feature type="transmembrane region" description="Helical" evidence="12">
    <location>
        <begin position="227"/>
        <end position="248"/>
    </location>
</feature>
<evidence type="ECO:0000256" key="2">
    <source>
        <dbReference type="ARBA" id="ARBA00022448"/>
    </source>
</evidence>
<feature type="transmembrane region" description="Helical" evidence="12">
    <location>
        <begin position="260"/>
        <end position="280"/>
    </location>
</feature>